<comment type="caution">
    <text evidence="1">The sequence shown here is derived from an EMBL/GenBank/DDBJ whole genome shotgun (WGS) entry which is preliminary data.</text>
</comment>
<evidence type="ECO:0000313" key="1">
    <source>
        <dbReference type="EMBL" id="GAL62193.1"/>
    </source>
</evidence>
<dbReference type="EMBL" id="BBNQ01000005">
    <property type="protein sequence ID" value="GAL62193.1"/>
    <property type="molecule type" value="Genomic_DNA"/>
</dbReference>
<name>A0A090VDM9_9FLAO</name>
<accession>A0A090VDM9</accession>
<gene>
    <name evidence="1" type="ORF">JCM19300_2944</name>
</gene>
<protein>
    <submittedName>
        <fullName evidence="1">Uncharacterized protein</fullName>
    </submittedName>
</protein>
<reference evidence="1 2" key="1">
    <citation type="journal article" date="2014" name="Genome Announc.">
        <title>Draft Genome Sequences of Marine Flavobacterium Algibacter lectus Strains SS8 and NR4.</title>
        <authorList>
            <person name="Takatani N."/>
            <person name="Nakanishi M."/>
            <person name="Meirelles P."/>
            <person name="Mino S."/>
            <person name="Suda W."/>
            <person name="Oshima K."/>
            <person name="Hattori M."/>
            <person name="Ohkuma M."/>
            <person name="Hosokawa M."/>
            <person name="Miyashita K."/>
            <person name="Thompson F.L."/>
            <person name="Niwa A."/>
            <person name="Sawabe T."/>
            <person name="Sawabe T."/>
        </authorList>
    </citation>
    <scope>NUCLEOTIDE SEQUENCE [LARGE SCALE GENOMIC DNA]</scope>
    <source>
        <strain evidence="1 2">JCM 19300</strain>
    </source>
</reference>
<dbReference type="Proteomes" id="UP000029644">
    <property type="component" value="Unassembled WGS sequence"/>
</dbReference>
<organism evidence="1 2">
    <name type="scientific">Algibacter lectus</name>
    <dbReference type="NCBI Taxonomy" id="221126"/>
    <lineage>
        <taxon>Bacteria</taxon>
        <taxon>Pseudomonadati</taxon>
        <taxon>Bacteroidota</taxon>
        <taxon>Flavobacteriia</taxon>
        <taxon>Flavobacteriales</taxon>
        <taxon>Flavobacteriaceae</taxon>
        <taxon>Algibacter</taxon>
    </lineage>
</organism>
<evidence type="ECO:0000313" key="2">
    <source>
        <dbReference type="Proteomes" id="UP000029644"/>
    </source>
</evidence>
<proteinExistence type="predicted"/>
<dbReference type="AlphaFoldDB" id="A0A090VDM9"/>
<sequence>MVDLGQKKVNFCSPFLCALFSFFFIKQQLNPTNNQDSA</sequence>